<dbReference type="OrthoDB" id="414418at2759"/>
<keyword evidence="2" id="KW-1185">Reference proteome</keyword>
<proteinExistence type="predicted"/>
<comment type="caution">
    <text evidence="1">The sequence shown here is derived from an EMBL/GenBank/DDBJ whole genome shotgun (WGS) entry which is preliminary data.</text>
</comment>
<reference evidence="1 2" key="1">
    <citation type="journal article" date="2018" name="IMA Fungus">
        <title>IMA Genome-F 9: Draft genome sequence of Annulohypoxylon stygium, Aspergillus mulundensis, Berkeleyomyces basicola (syn. Thielaviopsis basicola), Ceratocystis smalleyi, two Cercospora beticola strains, Coleophoma cylindrospora, Fusarium fracticaudum, Phialophora cf. hyalina, and Morchella septimelata.</title>
        <authorList>
            <person name="Wingfield B.D."/>
            <person name="Bills G.F."/>
            <person name="Dong Y."/>
            <person name="Huang W."/>
            <person name="Nel W.J."/>
            <person name="Swalarsk-Parry B.S."/>
            <person name="Vaghefi N."/>
            <person name="Wilken P.M."/>
            <person name="An Z."/>
            <person name="de Beer Z.W."/>
            <person name="De Vos L."/>
            <person name="Chen L."/>
            <person name="Duong T.A."/>
            <person name="Gao Y."/>
            <person name="Hammerbacher A."/>
            <person name="Kikkert J.R."/>
            <person name="Li Y."/>
            <person name="Li H."/>
            <person name="Li K."/>
            <person name="Li Q."/>
            <person name="Liu X."/>
            <person name="Ma X."/>
            <person name="Naidoo K."/>
            <person name="Pethybridge S.J."/>
            <person name="Sun J."/>
            <person name="Steenkamp E.T."/>
            <person name="van der Nest M.A."/>
            <person name="van Wyk S."/>
            <person name="Wingfield M.J."/>
            <person name="Xiong C."/>
            <person name="Yue Q."/>
            <person name="Zhang X."/>
        </authorList>
    </citation>
    <scope>NUCLEOTIDE SEQUENCE [LARGE SCALE GENOMIC DNA]</scope>
    <source>
        <strain evidence="1 2">BP 5553</strain>
    </source>
</reference>
<dbReference type="Proteomes" id="UP000254866">
    <property type="component" value="Unassembled WGS sequence"/>
</dbReference>
<dbReference type="PANTHER" id="PTHR16469:SF51">
    <property type="entry name" value="TRANSCRIPTION FACTOR TAU 55 KDA SUBUNIT"/>
    <property type="match status" value="1"/>
</dbReference>
<dbReference type="Pfam" id="PF00300">
    <property type="entry name" value="His_Phos_1"/>
    <property type="match status" value="1"/>
</dbReference>
<evidence type="ECO:0000313" key="2">
    <source>
        <dbReference type="Proteomes" id="UP000254866"/>
    </source>
</evidence>
<dbReference type="PANTHER" id="PTHR16469">
    <property type="entry name" value="UBIQUITIN-ASSOCIATED AND SH3 DOMAIN-CONTAINING BA-RELATED"/>
    <property type="match status" value="1"/>
</dbReference>
<dbReference type="SUPFAM" id="SSF53254">
    <property type="entry name" value="Phosphoglycerate mutase-like"/>
    <property type="match status" value="1"/>
</dbReference>
<dbReference type="InterPro" id="IPR051710">
    <property type="entry name" value="Phosphatase_SH3-domain"/>
</dbReference>
<dbReference type="CDD" id="cd07067">
    <property type="entry name" value="HP_PGM_like"/>
    <property type="match status" value="1"/>
</dbReference>
<dbReference type="GeneID" id="43597084"/>
<dbReference type="Gene3D" id="3.40.50.1240">
    <property type="entry name" value="Phosphoglycerate mutase-like"/>
    <property type="match status" value="1"/>
</dbReference>
<dbReference type="InterPro" id="IPR013078">
    <property type="entry name" value="His_Pase_superF_clade-1"/>
</dbReference>
<sequence length="310" mass="33844">MVLHTIYLTRHGFRANWSSEPPKAHSSGRIPPDTPLSTYGEQQAQELAAHLLQVDPRPDIIYSSPFYRCIQTVQPSIDSYAARSDDDGQICGISIPIHGEPGLGEWYGASRTSDPQPAPPKTLQSYFTNFSLDYEPIWTPSPAGETILELHERAAFTLACMIRDLDTHPDGPKCVLICTHAATFMAVSRALTGFFPEDITVQDFHPWTAGLSKFVRRDVGESTAQRVKNENDELPKVDWKGGKGVGGGWDCVVDGDCTFLSGGEERGWRFSGRESFSHAVTAHGVDAGTGLGIVTEIGNKSLGKDHSRTG</sequence>
<dbReference type="InterPro" id="IPR029033">
    <property type="entry name" value="His_PPase_superfam"/>
</dbReference>
<name>A0A370TWJ2_9HELO</name>
<dbReference type="EMBL" id="NPIC01000002">
    <property type="protein sequence ID" value="RDL39895.1"/>
    <property type="molecule type" value="Genomic_DNA"/>
</dbReference>
<dbReference type="SMART" id="SM00855">
    <property type="entry name" value="PGAM"/>
    <property type="match status" value="1"/>
</dbReference>
<dbReference type="AlphaFoldDB" id="A0A370TWJ2"/>
<evidence type="ECO:0008006" key="3">
    <source>
        <dbReference type="Google" id="ProtNLM"/>
    </source>
</evidence>
<dbReference type="STRING" id="2656787.A0A370TWJ2"/>
<organism evidence="1 2">
    <name type="scientific">Venustampulla echinocandica</name>
    <dbReference type="NCBI Taxonomy" id="2656787"/>
    <lineage>
        <taxon>Eukaryota</taxon>
        <taxon>Fungi</taxon>
        <taxon>Dikarya</taxon>
        <taxon>Ascomycota</taxon>
        <taxon>Pezizomycotina</taxon>
        <taxon>Leotiomycetes</taxon>
        <taxon>Helotiales</taxon>
        <taxon>Pleuroascaceae</taxon>
        <taxon>Venustampulla</taxon>
    </lineage>
</organism>
<gene>
    <name evidence="1" type="ORF">BP5553_04235</name>
</gene>
<accession>A0A370TWJ2</accession>
<protein>
    <recommendedName>
        <fullName evidence="3">Phosphoglycerate mutase-like protein</fullName>
    </recommendedName>
</protein>
<dbReference type="RefSeq" id="XP_031872551.1">
    <property type="nucleotide sequence ID" value="XM_032012858.1"/>
</dbReference>
<evidence type="ECO:0000313" key="1">
    <source>
        <dbReference type="EMBL" id="RDL39895.1"/>
    </source>
</evidence>